<dbReference type="AlphaFoldDB" id="L0DX15"/>
<evidence type="ECO:0000313" key="2">
    <source>
        <dbReference type="Proteomes" id="UP000010809"/>
    </source>
</evidence>
<dbReference type="KEGG" id="tni:TVNIR_1932"/>
<dbReference type="Proteomes" id="UP000010809">
    <property type="component" value="Chromosome"/>
</dbReference>
<evidence type="ECO:0000313" key="1">
    <source>
        <dbReference type="EMBL" id="AGA33593.1"/>
    </source>
</evidence>
<dbReference type="PATRIC" id="fig|1255043.3.peg.1956"/>
<dbReference type="Gene3D" id="3.40.50.300">
    <property type="entry name" value="P-loop containing nucleotide triphosphate hydrolases"/>
    <property type="match status" value="1"/>
</dbReference>
<dbReference type="EMBL" id="CP003989">
    <property type="protein sequence ID" value="AGA33593.1"/>
    <property type="molecule type" value="Genomic_DNA"/>
</dbReference>
<dbReference type="InterPro" id="IPR027417">
    <property type="entry name" value="P-loop_NTPase"/>
</dbReference>
<organism evidence="1 2">
    <name type="scientific">Thioalkalivibrio nitratireducens (strain DSM 14787 / UNIQEM 213 / ALEN2)</name>
    <dbReference type="NCBI Taxonomy" id="1255043"/>
    <lineage>
        <taxon>Bacteria</taxon>
        <taxon>Pseudomonadati</taxon>
        <taxon>Pseudomonadota</taxon>
        <taxon>Gammaproteobacteria</taxon>
        <taxon>Chromatiales</taxon>
        <taxon>Ectothiorhodospiraceae</taxon>
        <taxon>Thioalkalivibrio</taxon>
    </lineage>
</organism>
<reference evidence="1" key="1">
    <citation type="submission" date="2015-12" db="EMBL/GenBank/DDBJ databases">
        <authorList>
            <person name="Tikhonova T.V."/>
            <person name="Pavlov A.R."/>
            <person name="Beletsky A.V."/>
            <person name="Mardanov A.V."/>
            <person name="Sorokin D.Y."/>
            <person name="Ravin N.V."/>
            <person name="Popov V.O."/>
        </authorList>
    </citation>
    <scope>NUCLEOTIDE SEQUENCE</scope>
    <source>
        <strain evidence="1">DSM 14787</strain>
    </source>
</reference>
<dbReference type="eggNOG" id="ENOG5033BZX">
    <property type="taxonomic scope" value="Bacteria"/>
</dbReference>
<proteinExistence type="predicted"/>
<name>L0DX15_THIND</name>
<gene>
    <name evidence="1" type="ordered locus">TVNIR_1932</name>
</gene>
<keyword evidence="2" id="KW-1185">Reference proteome</keyword>
<accession>L0DX15</accession>
<evidence type="ECO:0008006" key="3">
    <source>
        <dbReference type="Google" id="ProtNLM"/>
    </source>
</evidence>
<sequence length="275" mass="30982">MADSPAHILILSPGKSGSTGLYFKIKNSLESCTGVFEPRDFSDVAPHLEGARPVLVKALLRPSRGFLGPMLAAFDRRIFLVRDPRDLLISALLYTGVHDYLWRQSDADIRAAFATLARKHEHPREVTLSELFARLWGVAQEEVVATSRELGALSVSLADARPGVFVFRYEDFVADRLAELEAYLGFPLQGSSDVGPEFQRVVRTRGSGAWRHWFTPEDVAVFGPLFHDYVLRFGYDPDDWTLAEDPVIERRHAVDYVQRILNERRQKEGLPAFVG</sequence>
<dbReference type="HOGENOM" id="CLU_1011703_0_0_6"/>
<dbReference type="STRING" id="1255043.TVNIR_1932"/>
<protein>
    <recommendedName>
        <fullName evidence="3">Sulfotransferase domain-containing protein</fullName>
    </recommendedName>
</protein>
<dbReference type="SUPFAM" id="SSF52540">
    <property type="entry name" value="P-loop containing nucleoside triphosphate hydrolases"/>
    <property type="match status" value="1"/>
</dbReference>